<dbReference type="AlphaFoldDB" id="A0A7L5A210"/>
<dbReference type="Proteomes" id="UP000326380">
    <property type="component" value="Unassembled WGS sequence"/>
</dbReference>
<sequence length="543" mass="55642">MRVRLLLPILFLLGWLRPAPVLAQTGTATWQWASRAAMAGSSSDFSYGNCIKADAAGNSVSAGLFFGTITLGSAMFSSADGFDGFVVRHTSTGAVAWARHLNGSVDETVVNGLGLDGSSNTYVAGYYRGSMTVGTTVLNGGGGFLIKYDPLGNMLWARSIGPDAALSGAAVDAAGNVTVVGTFSSALTLGSTVLTAANGDFFVARFDAQGTASWARQIAGQTNDEAAVGLDAAGNAYVASQFRGTATLGSTVLAGNTTDDEAFVASYSPAGLLRWATRVAFPATTTTNETIFSLATSADGSCYLAGPREDIGPAPRQWFVAQCSASGTSGWSYTAPVTNGTGFRTAVDATGNVYLIGTVRGALDLGGLTVASASPTDSDFCLLSFTPQGNPRWALSTGGPTSEEGATSGAFDGNGALYVTGVLQGNATLGNLTVPQQSTLEEFFAARLTPGGVTAVRNEAMQAPLHAWPNPVRDGQVHIGRTAGLAEKARATLTDATGRQVRQWLLAPAAAETNLDLHGLAPGVYTLHVVSASASTATRLVVE</sequence>
<evidence type="ECO:0000313" key="2">
    <source>
        <dbReference type="Proteomes" id="UP000326380"/>
    </source>
</evidence>
<reference evidence="1 2" key="1">
    <citation type="submission" date="2019-09" db="EMBL/GenBank/DDBJ databases">
        <title>Genome sequence of Hymenobacter sp. M3.</title>
        <authorList>
            <person name="Srinivasan S."/>
        </authorList>
    </citation>
    <scope>NUCLEOTIDE SEQUENCE [LARGE SCALE GENOMIC DNA]</scope>
    <source>
        <strain evidence="1 2">M3</strain>
    </source>
</reference>
<dbReference type="SUPFAM" id="SSF101898">
    <property type="entry name" value="NHL repeat"/>
    <property type="match status" value="1"/>
</dbReference>
<dbReference type="Pfam" id="PF18962">
    <property type="entry name" value="Por_Secre_tail"/>
    <property type="match status" value="1"/>
</dbReference>
<dbReference type="PANTHER" id="PTHR35580">
    <property type="entry name" value="CELL SURFACE GLYCOPROTEIN (S-LAYER PROTEIN)-LIKE PROTEIN"/>
    <property type="match status" value="1"/>
</dbReference>
<dbReference type="RefSeq" id="WP_151080714.1">
    <property type="nucleotide sequence ID" value="NZ_CP047647.1"/>
</dbReference>
<dbReference type="Gene3D" id="2.80.10.50">
    <property type="match status" value="1"/>
</dbReference>
<accession>A0A7L5A210</accession>
<dbReference type="NCBIfam" id="TIGR04183">
    <property type="entry name" value="Por_Secre_tail"/>
    <property type="match status" value="1"/>
</dbReference>
<dbReference type="EMBL" id="VTWU01000009">
    <property type="protein sequence ID" value="KAA9325558.1"/>
    <property type="molecule type" value="Genomic_DNA"/>
</dbReference>
<gene>
    <name evidence="1" type="ORF">F0P96_19715</name>
</gene>
<evidence type="ECO:0000313" key="1">
    <source>
        <dbReference type="EMBL" id="KAA9325558.1"/>
    </source>
</evidence>
<comment type="caution">
    <text evidence="1">The sequence shown here is derived from an EMBL/GenBank/DDBJ whole genome shotgun (WGS) entry which is preliminary data.</text>
</comment>
<dbReference type="InterPro" id="IPR052918">
    <property type="entry name" value="Motility_Chemotaxis_Reg"/>
</dbReference>
<dbReference type="PANTHER" id="PTHR35580:SF1">
    <property type="entry name" value="PHYTASE-LIKE DOMAIN-CONTAINING PROTEIN"/>
    <property type="match status" value="1"/>
</dbReference>
<proteinExistence type="predicted"/>
<protein>
    <submittedName>
        <fullName evidence="1">T9SS type A sorting domain-containing protein</fullName>
    </submittedName>
</protein>
<dbReference type="InterPro" id="IPR026444">
    <property type="entry name" value="Secre_tail"/>
</dbReference>
<name>A0A7L5A210_9BACT</name>
<organism evidence="1 2">
    <name type="scientific">Hymenobacter busanensis</name>
    <dbReference type="NCBI Taxonomy" id="2607656"/>
    <lineage>
        <taxon>Bacteria</taxon>
        <taxon>Pseudomonadati</taxon>
        <taxon>Bacteroidota</taxon>
        <taxon>Cytophagia</taxon>
        <taxon>Cytophagales</taxon>
        <taxon>Hymenobacteraceae</taxon>
        <taxon>Hymenobacter</taxon>
    </lineage>
</organism>
<keyword evidence="2" id="KW-1185">Reference proteome</keyword>